<keyword evidence="2" id="KW-1185">Reference proteome</keyword>
<protein>
    <submittedName>
        <fullName evidence="1">Uncharacterized protein</fullName>
    </submittedName>
</protein>
<dbReference type="AlphaFoldDB" id="A0A2A7MG74"/>
<name>A0A2A7MG74_9CLOT</name>
<proteinExistence type="predicted"/>
<accession>A0A2A7MG74</accession>
<dbReference type="Proteomes" id="UP000220840">
    <property type="component" value="Unassembled WGS sequence"/>
</dbReference>
<gene>
    <name evidence="1" type="ORF">CQ394_02730</name>
</gene>
<reference evidence="1 2" key="1">
    <citation type="submission" date="2017-10" db="EMBL/GenBank/DDBJ databases">
        <title>Effective Description of Clostridium neonatale sp. nov. linked to necrotizing enterocolitis in neonates and a clarification of species assignable to the genus Clostridium (Prazmowski 1880) emend. Lawson and Rainey 2016.</title>
        <authorList>
            <person name="Bernard K."/>
            <person name="Burdz T."/>
            <person name="Wiebe D."/>
            <person name="Balcewich B."/>
            <person name="Alfa M."/>
            <person name="Bernier A.-M."/>
        </authorList>
    </citation>
    <scope>NUCLEOTIDE SEQUENCE [LARGE SCALE GENOMIC DNA]</scope>
    <source>
        <strain evidence="1 2">LCDC99A005</strain>
    </source>
</reference>
<dbReference type="EMBL" id="PDCJ01000001">
    <property type="protein sequence ID" value="PEG30656.1"/>
    <property type="molecule type" value="Genomic_DNA"/>
</dbReference>
<evidence type="ECO:0000313" key="2">
    <source>
        <dbReference type="Proteomes" id="UP000220840"/>
    </source>
</evidence>
<comment type="caution">
    <text evidence="1">The sequence shown here is derived from an EMBL/GenBank/DDBJ whole genome shotgun (WGS) entry which is preliminary data.</text>
</comment>
<organism evidence="1 2">
    <name type="scientific">Clostridium neonatale</name>
    <dbReference type="NCBI Taxonomy" id="137838"/>
    <lineage>
        <taxon>Bacteria</taxon>
        <taxon>Bacillati</taxon>
        <taxon>Bacillota</taxon>
        <taxon>Clostridia</taxon>
        <taxon>Eubacteriales</taxon>
        <taxon>Clostridiaceae</taxon>
        <taxon>Clostridium</taxon>
    </lineage>
</organism>
<sequence length="87" mass="10004">MITTEIQYMIGSIVGKFQLKILMAEAVPKNVCSKKQVFGQTILEQPLPKNLKAEISNTILRLSREPKSVIWCESLTQRMNMSRVFIY</sequence>
<evidence type="ECO:0000313" key="1">
    <source>
        <dbReference type="EMBL" id="PEG30656.1"/>
    </source>
</evidence>